<feature type="domain" description="Tify" evidence="4">
    <location>
        <begin position="81"/>
        <end position="116"/>
    </location>
</feature>
<keyword evidence="2" id="KW-0539">Nucleus</keyword>
<comment type="function">
    <text evidence="2">Repressor of jasmonate responses.</text>
</comment>
<dbReference type="Pfam" id="PF06200">
    <property type="entry name" value="tify"/>
    <property type="match status" value="1"/>
</dbReference>
<evidence type="ECO:0000259" key="4">
    <source>
        <dbReference type="PROSITE" id="PS51320"/>
    </source>
</evidence>
<dbReference type="GO" id="GO:0031347">
    <property type="term" value="P:regulation of defense response"/>
    <property type="evidence" value="ECO:0007669"/>
    <property type="project" value="UniProtKB-UniRule"/>
</dbReference>
<gene>
    <name evidence="5" type="ORF">SAY86_024188</name>
</gene>
<dbReference type="SMART" id="SM00979">
    <property type="entry name" value="TIFY"/>
    <property type="match status" value="1"/>
</dbReference>
<dbReference type="GO" id="GO:0005634">
    <property type="term" value="C:nucleus"/>
    <property type="evidence" value="ECO:0007669"/>
    <property type="project" value="UniProtKB-SubCell"/>
</dbReference>
<evidence type="ECO:0000256" key="1">
    <source>
        <dbReference type="ARBA" id="ARBA00008614"/>
    </source>
</evidence>
<evidence type="ECO:0000256" key="3">
    <source>
        <dbReference type="SAM" id="MobiDB-lite"/>
    </source>
</evidence>
<dbReference type="PANTHER" id="PTHR33077:SF140">
    <property type="entry name" value="PROTEIN TIFY 10B"/>
    <property type="match status" value="1"/>
</dbReference>
<accession>A0AAN7LR28</accession>
<dbReference type="InterPro" id="IPR010399">
    <property type="entry name" value="Tify_dom"/>
</dbReference>
<dbReference type="EMBL" id="JAXQNO010000008">
    <property type="protein sequence ID" value="KAK4793753.1"/>
    <property type="molecule type" value="Genomic_DNA"/>
</dbReference>
<organism evidence="5 6">
    <name type="scientific">Trapa natans</name>
    <name type="common">Water chestnut</name>
    <dbReference type="NCBI Taxonomy" id="22666"/>
    <lineage>
        <taxon>Eukaryota</taxon>
        <taxon>Viridiplantae</taxon>
        <taxon>Streptophyta</taxon>
        <taxon>Embryophyta</taxon>
        <taxon>Tracheophyta</taxon>
        <taxon>Spermatophyta</taxon>
        <taxon>Magnoliopsida</taxon>
        <taxon>eudicotyledons</taxon>
        <taxon>Gunneridae</taxon>
        <taxon>Pentapetalae</taxon>
        <taxon>rosids</taxon>
        <taxon>malvids</taxon>
        <taxon>Myrtales</taxon>
        <taxon>Lythraceae</taxon>
        <taxon>Trapa</taxon>
    </lineage>
</organism>
<dbReference type="InterPro" id="IPR018467">
    <property type="entry name" value="CCT_CS"/>
</dbReference>
<feature type="compositionally biased region" description="Polar residues" evidence="3">
    <location>
        <begin position="212"/>
        <end position="221"/>
    </location>
</feature>
<reference evidence="5 6" key="1">
    <citation type="journal article" date="2023" name="Hortic Res">
        <title>Pangenome of water caltrop reveals structural variations and asymmetric subgenome divergence after allopolyploidization.</title>
        <authorList>
            <person name="Zhang X."/>
            <person name="Chen Y."/>
            <person name="Wang L."/>
            <person name="Yuan Y."/>
            <person name="Fang M."/>
            <person name="Shi L."/>
            <person name="Lu R."/>
            <person name="Comes H.P."/>
            <person name="Ma Y."/>
            <person name="Chen Y."/>
            <person name="Huang G."/>
            <person name="Zhou Y."/>
            <person name="Zheng Z."/>
            <person name="Qiu Y."/>
        </authorList>
    </citation>
    <scope>NUCLEOTIDE SEQUENCE [LARGE SCALE GENOMIC DNA]</scope>
    <source>
        <strain evidence="5">F231</strain>
    </source>
</reference>
<evidence type="ECO:0000313" key="5">
    <source>
        <dbReference type="EMBL" id="KAK4793753.1"/>
    </source>
</evidence>
<comment type="subcellular location">
    <subcellularLocation>
        <location evidence="2">Nucleus</location>
    </subcellularLocation>
</comment>
<dbReference type="Proteomes" id="UP001346149">
    <property type="component" value="Unassembled WGS sequence"/>
</dbReference>
<dbReference type="PANTHER" id="PTHR33077">
    <property type="entry name" value="PROTEIN TIFY 4A-RELATED-RELATED"/>
    <property type="match status" value="1"/>
</dbReference>
<protein>
    <recommendedName>
        <fullName evidence="2">Protein TIFY</fullName>
    </recommendedName>
    <alternativeName>
        <fullName evidence="2">Jasmonate ZIM domain-containing protein</fullName>
    </alternativeName>
</protein>
<sequence length="221" mass="24671">MVLGFCFSPLIVSFTDKRCLFKWIDAGKPGIFQETSIQMNFFPGNQTIDLDMKKQSDPSLKSMDLFPQFVNPSSKMFDGTEEPKTAPMTIFYAGKMFVFNDFPADRAKEIMLLASKGSKTQISTHQPALAPKIQKDETESNQRAPPAPTISSKPIQNHLQRTVEPIASDLPLARRNSLHRFLEKRKDRITSKAPYTVAASSPPSKAADETKSSWLSLASLQ</sequence>
<dbReference type="GO" id="GO:0009611">
    <property type="term" value="P:response to wounding"/>
    <property type="evidence" value="ECO:0007669"/>
    <property type="project" value="UniProtKB-UniRule"/>
</dbReference>
<comment type="similarity">
    <text evidence="1 2">Belongs to the TIFY/JAZ family.</text>
</comment>
<dbReference type="Pfam" id="PF09425">
    <property type="entry name" value="Jas_motif"/>
    <property type="match status" value="1"/>
</dbReference>
<evidence type="ECO:0000256" key="2">
    <source>
        <dbReference type="RuleBase" id="RU369065"/>
    </source>
</evidence>
<feature type="region of interest" description="Disordered" evidence="3">
    <location>
        <begin position="121"/>
        <end position="157"/>
    </location>
</feature>
<dbReference type="GO" id="GO:2000022">
    <property type="term" value="P:regulation of jasmonic acid mediated signaling pathway"/>
    <property type="evidence" value="ECO:0007669"/>
    <property type="project" value="UniProtKB-UniRule"/>
</dbReference>
<proteinExistence type="inferred from homology"/>
<feature type="region of interest" description="Disordered" evidence="3">
    <location>
        <begin position="192"/>
        <end position="221"/>
    </location>
</feature>
<name>A0AAN7LR28_TRANT</name>
<comment type="caution">
    <text evidence="5">The sequence shown here is derived from an EMBL/GenBank/DDBJ whole genome shotgun (WGS) entry which is preliminary data.</text>
</comment>
<comment type="domain">
    <text evidence="2">The jas domain is required for interaction with COI1.</text>
</comment>
<dbReference type="AlphaFoldDB" id="A0AAN7LR28"/>
<keyword evidence="2" id="KW-1184">Jasmonic acid signaling pathway</keyword>
<dbReference type="PROSITE" id="PS51320">
    <property type="entry name" value="TIFY"/>
    <property type="match status" value="1"/>
</dbReference>
<evidence type="ECO:0000313" key="6">
    <source>
        <dbReference type="Proteomes" id="UP001346149"/>
    </source>
</evidence>
<keyword evidence="6" id="KW-1185">Reference proteome</keyword>
<dbReference type="InterPro" id="IPR040390">
    <property type="entry name" value="TIFY/JAZ"/>
</dbReference>